<proteinExistence type="predicted"/>
<comment type="caution">
    <text evidence="3">The sequence shown here is derived from an EMBL/GenBank/DDBJ whole genome shotgun (WGS) entry which is preliminary data.</text>
</comment>
<protein>
    <recommendedName>
        <fullName evidence="5">Extracellular serine-rich protein</fullName>
    </recommendedName>
</protein>
<gene>
    <name evidence="3" type="ORF">VTJ83DRAFT_6900</name>
</gene>
<dbReference type="EMBL" id="JAZGUE010000006">
    <property type="protein sequence ID" value="KAL2265800.1"/>
    <property type="molecule type" value="Genomic_DNA"/>
</dbReference>
<evidence type="ECO:0000256" key="2">
    <source>
        <dbReference type="SAM" id="SignalP"/>
    </source>
</evidence>
<name>A0ABR4D6U8_9PEZI</name>
<sequence>MQFTTLALAAFASLASAQKTWVVSVAKNGSLSFQPDRLNPQPGEFVQFQFHAGNHTVTQSTFDQPCQPISLHNPNVAGFHSGFLPVAASAEQGMIPTYTIQINSTNPLWLYCAQGQHCQRGMVMVINEPTANASRTLENHKALAANAQTLYPGQSLSDATGSTGGADGSGNSGSTGTPGSSGTPGTGAPGTGATDTPAQIAAAGTLAAPGMFALVAAGAAALLL</sequence>
<evidence type="ECO:0000313" key="4">
    <source>
        <dbReference type="Proteomes" id="UP001600064"/>
    </source>
</evidence>
<dbReference type="PANTHER" id="PTHR34883">
    <property type="entry name" value="SERINE-RICH PROTEIN, PUTATIVE-RELATED-RELATED"/>
    <property type="match status" value="1"/>
</dbReference>
<keyword evidence="4" id="KW-1185">Reference proteome</keyword>
<dbReference type="CDD" id="cd00920">
    <property type="entry name" value="Cupredoxin"/>
    <property type="match status" value="1"/>
</dbReference>
<feature type="chain" id="PRO_5045163309" description="Extracellular serine-rich protein" evidence="2">
    <location>
        <begin position="18"/>
        <end position="224"/>
    </location>
</feature>
<evidence type="ECO:0000313" key="3">
    <source>
        <dbReference type="EMBL" id="KAL2265800.1"/>
    </source>
</evidence>
<dbReference type="Proteomes" id="UP001600064">
    <property type="component" value="Unassembled WGS sequence"/>
</dbReference>
<evidence type="ECO:0000256" key="1">
    <source>
        <dbReference type="SAM" id="MobiDB-lite"/>
    </source>
</evidence>
<dbReference type="SUPFAM" id="SSF49503">
    <property type="entry name" value="Cupredoxins"/>
    <property type="match status" value="1"/>
</dbReference>
<accession>A0ABR4D6U8</accession>
<evidence type="ECO:0008006" key="5">
    <source>
        <dbReference type="Google" id="ProtNLM"/>
    </source>
</evidence>
<dbReference type="PANTHER" id="PTHR34883:SF17">
    <property type="entry name" value="CUPREDOXIN"/>
    <property type="match status" value="1"/>
</dbReference>
<organism evidence="3 4">
    <name type="scientific">Remersonia thermophila</name>
    <dbReference type="NCBI Taxonomy" id="72144"/>
    <lineage>
        <taxon>Eukaryota</taxon>
        <taxon>Fungi</taxon>
        <taxon>Dikarya</taxon>
        <taxon>Ascomycota</taxon>
        <taxon>Pezizomycotina</taxon>
        <taxon>Sordariomycetes</taxon>
        <taxon>Sordariomycetidae</taxon>
        <taxon>Sordariales</taxon>
        <taxon>Sordariales incertae sedis</taxon>
        <taxon>Remersonia</taxon>
    </lineage>
</organism>
<dbReference type="InterPro" id="IPR052953">
    <property type="entry name" value="Ser-rich/MCO-related"/>
</dbReference>
<reference evidence="3 4" key="1">
    <citation type="journal article" date="2024" name="Commun. Biol.">
        <title>Comparative genomic analysis of thermophilic fungi reveals convergent evolutionary adaptations and gene losses.</title>
        <authorList>
            <person name="Steindorff A.S."/>
            <person name="Aguilar-Pontes M.V."/>
            <person name="Robinson A.J."/>
            <person name="Andreopoulos B."/>
            <person name="LaButti K."/>
            <person name="Kuo A."/>
            <person name="Mondo S."/>
            <person name="Riley R."/>
            <person name="Otillar R."/>
            <person name="Haridas S."/>
            <person name="Lipzen A."/>
            <person name="Grimwood J."/>
            <person name="Schmutz J."/>
            <person name="Clum A."/>
            <person name="Reid I.D."/>
            <person name="Moisan M.C."/>
            <person name="Butler G."/>
            <person name="Nguyen T.T.M."/>
            <person name="Dewar K."/>
            <person name="Conant G."/>
            <person name="Drula E."/>
            <person name="Henrissat B."/>
            <person name="Hansel C."/>
            <person name="Singer S."/>
            <person name="Hutchinson M.I."/>
            <person name="de Vries R.P."/>
            <person name="Natvig D.O."/>
            <person name="Powell A.J."/>
            <person name="Tsang A."/>
            <person name="Grigoriev I.V."/>
        </authorList>
    </citation>
    <scope>NUCLEOTIDE SEQUENCE [LARGE SCALE GENOMIC DNA]</scope>
    <source>
        <strain evidence="3 4">ATCC 22073</strain>
    </source>
</reference>
<dbReference type="InterPro" id="IPR008972">
    <property type="entry name" value="Cupredoxin"/>
</dbReference>
<feature type="region of interest" description="Disordered" evidence="1">
    <location>
        <begin position="154"/>
        <end position="196"/>
    </location>
</feature>
<feature type="compositionally biased region" description="Gly residues" evidence="1">
    <location>
        <begin position="162"/>
        <end position="173"/>
    </location>
</feature>
<dbReference type="RefSeq" id="XP_070864527.1">
    <property type="nucleotide sequence ID" value="XM_071013663.1"/>
</dbReference>
<feature type="signal peptide" evidence="2">
    <location>
        <begin position="1"/>
        <end position="17"/>
    </location>
</feature>
<dbReference type="Gene3D" id="2.60.40.420">
    <property type="entry name" value="Cupredoxins - blue copper proteins"/>
    <property type="match status" value="1"/>
</dbReference>
<keyword evidence="2" id="KW-0732">Signal</keyword>
<dbReference type="GeneID" id="98128307"/>